<dbReference type="InterPro" id="IPR003439">
    <property type="entry name" value="ABC_transporter-like_ATP-bd"/>
</dbReference>
<dbReference type="SUPFAM" id="SSF52540">
    <property type="entry name" value="P-loop containing nucleoside triphosphate hydrolases"/>
    <property type="match status" value="1"/>
</dbReference>
<dbReference type="GO" id="GO:0005524">
    <property type="term" value="F:ATP binding"/>
    <property type="evidence" value="ECO:0007669"/>
    <property type="project" value="UniProtKB-KW"/>
</dbReference>
<dbReference type="EMBL" id="LCDO01000038">
    <property type="protein sequence ID" value="KKS54221.1"/>
    <property type="molecule type" value="Genomic_DNA"/>
</dbReference>
<evidence type="ECO:0000313" key="6">
    <source>
        <dbReference type="Proteomes" id="UP000034837"/>
    </source>
</evidence>
<evidence type="ECO:0000259" key="4">
    <source>
        <dbReference type="PROSITE" id="PS50893"/>
    </source>
</evidence>
<protein>
    <submittedName>
        <fullName evidence="5">ABC transporter related protein</fullName>
    </submittedName>
</protein>
<proteinExistence type="predicted"/>
<dbReference type="CDD" id="cd03293">
    <property type="entry name" value="ABC_NrtD_SsuB_transporters"/>
    <property type="match status" value="1"/>
</dbReference>
<evidence type="ECO:0000313" key="5">
    <source>
        <dbReference type="EMBL" id="KKS54221.1"/>
    </source>
</evidence>
<reference evidence="5 6" key="1">
    <citation type="journal article" date="2015" name="Nature">
        <title>rRNA introns, odd ribosomes, and small enigmatic genomes across a large radiation of phyla.</title>
        <authorList>
            <person name="Brown C.T."/>
            <person name="Hug L.A."/>
            <person name="Thomas B.C."/>
            <person name="Sharon I."/>
            <person name="Castelle C.J."/>
            <person name="Singh A."/>
            <person name="Wilkins M.J."/>
            <person name="Williams K.H."/>
            <person name="Banfield J.F."/>
        </authorList>
    </citation>
    <scope>NUCLEOTIDE SEQUENCE [LARGE SCALE GENOMIC DNA]</scope>
</reference>
<dbReference type="Proteomes" id="UP000034837">
    <property type="component" value="Unassembled WGS sequence"/>
</dbReference>
<accession>A0A0G1C6C1</accession>
<evidence type="ECO:0000256" key="2">
    <source>
        <dbReference type="ARBA" id="ARBA00022741"/>
    </source>
</evidence>
<name>A0A0G1C6C1_9BACT</name>
<dbReference type="InterPro" id="IPR050166">
    <property type="entry name" value="ABC_transporter_ATP-bind"/>
</dbReference>
<feature type="domain" description="ABC transporter" evidence="4">
    <location>
        <begin position="2"/>
        <end position="233"/>
    </location>
</feature>
<dbReference type="GO" id="GO:0016887">
    <property type="term" value="F:ATP hydrolysis activity"/>
    <property type="evidence" value="ECO:0007669"/>
    <property type="project" value="InterPro"/>
</dbReference>
<evidence type="ECO:0000256" key="3">
    <source>
        <dbReference type="ARBA" id="ARBA00022840"/>
    </source>
</evidence>
<keyword evidence="1" id="KW-0813">Transport</keyword>
<dbReference type="InterPro" id="IPR003593">
    <property type="entry name" value="AAA+_ATPase"/>
</dbReference>
<dbReference type="Gene3D" id="3.40.50.300">
    <property type="entry name" value="P-loop containing nucleotide triphosphate hydrolases"/>
    <property type="match status" value="1"/>
</dbReference>
<dbReference type="Pfam" id="PF00005">
    <property type="entry name" value="ABC_tran"/>
    <property type="match status" value="1"/>
</dbReference>
<sequence>MLELKNISKTYTNDHQQVEAIKNFNLSVKEREFIALVGPSGCGKTTLLKIIVGLIQTSSGDVILDGKKILNSGKDRGLVFQQFTLFPWLTVKENISFGPDLQKLDNKKKTEIINHYLSVTGLKDFAEFYPKDLSGGMQQRVAIARTLANNPKILLMDEPFGSLDSQTRSQMQEFLTKLWETEHQTILFVTHDVGEAAFLADTIYVLSKRPMEIKNVFSVPFSRPRVHALKHAKEFFEFENKIAQELEN</sequence>
<evidence type="ECO:0000256" key="1">
    <source>
        <dbReference type="ARBA" id="ARBA00022448"/>
    </source>
</evidence>
<dbReference type="PROSITE" id="PS50893">
    <property type="entry name" value="ABC_TRANSPORTER_2"/>
    <property type="match status" value="1"/>
</dbReference>
<dbReference type="InterPro" id="IPR027417">
    <property type="entry name" value="P-loop_NTPase"/>
</dbReference>
<dbReference type="InterPro" id="IPR017871">
    <property type="entry name" value="ABC_transporter-like_CS"/>
</dbReference>
<dbReference type="PANTHER" id="PTHR42788">
    <property type="entry name" value="TAURINE IMPORT ATP-BINDING PROTEIN-RELATED"/>
    <property type="match status" value="1"/>
</dbReference>
<keyword evidence="2" id="KW-0547">Nucleotide-binding</keyword>
<organism evidence="5 6">
    <name type="scientific">Candidatus Magasanikbacteria bacterium GW2011_GWA2_42_32</name>
    <dbReference type="NCBI Taxonomy" id="1619039"/>
    <lineage>
        <taxon>Bacteria</taxon>
        <taxon>Candidatus Magasanikiibacteriota</taxon>
    </lineage>
</organism>
<dbReference type="PROSITE" id="PS00211">
    <property type="entry name" value="ABC_TRANSPORTER_1"/>
    <property type="match status" value="1"/>
</dbReference>
<dbReference type="SMART" id="SM00382">
    <property type="entry name" value="AAA"/>
    <property type="match status" value="1"/>
</dbReference>
<dbReference type="AlphaFoldDB" id="A0A0G1C6C1"/>
<dbReference type="PANTHER" id="PTHR42788:SF13">
    <property type="entry name" value="ALIPHATIC SULFONATES IMPORT ATP-BINDING PROTEIN SSUB"/>
    <property type="match status" value="1"/>
</dbReference>
<keyword evidence="3" id="KW-0067">ATP-binding</keyword>
<comment type="caution">
    <text evidence="5">The sequence shown here is derived from an EMBL/GenBank/DDBJ whole genome shotgun (WGS) entry which is preliminary data.</text>
</comment>
<gene>
    <name evidence="5" type="ORF">UV20_C0038G0011</name>
</gene>